<evidence type="ECO:0000313" key="1">
    <source>
        <dbReference type="EMBL" id="NKX43150.1"/>
    </source>
</evidence>
<dbReference type="AlphaFoldDB" id="A0A7X6JXJ7"/>
<dbReference type="Proteomes" id="UP000526408">
    <property type="component" value="Unassembled WGS sequence"/>
</dbReference>
<gene>
    <name evidence="1" type="ORF">HCU73_00985</name>
</gene>
<evidence type="ECO:0008006" key="3">
    <source>
        <dbReference type="Google" id="ProtNLM"/>
    </source>
</evidence>
<reference evidence="1 2" key="1">
    <citation type="submission" date="2020-04" db="EMBL/GenBank/DDBJ databases">
        <authorList>
            <person name="Yoon J."/>
        </authorList>
    </citation>
    <scope>NUCLEOTIDE SEQUENCE [LARGE SCALE GENOMIC DNA]</scope>
    <source>
        <strain evidence="1 2">KMU-115</strain>
    </source>
</reference>
<evidence type="ECO:0000313" key="2">
    <source>
        <dbReference type="Proteomes" id="UP000526408"/>
    </source>
</evidence>
<keyword evidence="2" id="KW-1185">Reference proteome</keyword>
<accession>A0A7X6JXJ7</accession>
<sequence length="65" mass="7190">MPTTKDILSVTTDSIADFIRKQADARTLSRLVRRLNAELLDGDEAARDLAAAALRHLGFVDQLRP</sequence>
<dbReference type="RefSeq" id="WP_168621540.1">
    <property type="nucleotide sequence ID" value="NZ_JAAZQQ010000001.1"/>
</dbReference>
<dbReference type="EMBL" id="JAAZQQ010000001">
    <property type="protein sequence ID" value="NKX43150.1"/>
    <property type="molecule type" value="Genomic_DNA"/>
</dbReference>
<protein>
    <recommendedName>
        <fullName evidence="3">Addiction module antidote protein</fullName>
    </recommendedName>
</protein>
<organism evidence="1 2">
    <name type="scientific">Roseicyclus persicicus</name>
    <dbReference type="NCBI Taxonomy" id="2650661"/>
    <lineage>
        <taxon>Bacteria</taxon>
        <taxon>Pseudomonadati</taxon>
        <taxon>Pseudomonadota</taxon>
        <taxon>Alphaproteobacteria</taxon>
        <taxon>Rhodobacterales</taxon>
        <taxon>Roseobacteraceae</taxon>
        <taxon>Roseicyclus</taxon>
    </lineage>
</organism>
<comment type="caution">
    <text evidence="1">The sequence shown here is derived from an EMBL/GenBank/DDBJ whole genome shotgun (WGS) entry which is preliminary data.</text>
</comment>
<name>A0A7X6JXJ7_9RHOB</name>
<proteinExistence type="predicted"/>